<keyword evidence="1" id="KW-0472">Membrane</keyword>
<evidence type="ECO:0000256" key="1">
    <source>
        <dbReference type="SAM" id="Phobius"/>
    </source>
</evidence>
<dbReference type="RefSeq" id="WP_231820704.1">
    <property type="nucleotide sequence ID" value="NZ_CP082781.1"/>
</dbReference>
<sequence length="264" mass="26953">MNAVRGEIARLAATHLPLWTVLAAMGVGGVLPGLLALIGPENASPPMPGLDTTEGAALLLGLGGVLLFVPALIGTLAVTAEYRHRTIATTFLMIPRRGRVLAAKLVVYTGLGLLYGVTASVTAGLVLVGAAQLRGVRFGMPTGPLVTILTQLALAAAAYMLIGVAVGALARHTLVAMGIVLGYFYLVEYILMVIPGVNVLYPFLPGGATASLTRFTFLTDAIAAETSLGPAPLLPPMAGAGVLVAYALGAAGIAVIAPLRRDLR</sequence>
<feature type="transmembrane region" description="Helical" evidence="1">
    <location>
        <begin position="148"/>
        <end position="170"/>
    </location>
</feature>
<feature type="transmembrane region" description="Helical" evidence="1">
    <location>
        <begin position="58"/>
        <end position="80"/>
    </location>
</feature>
<evidence type="ECO:0000313" key="2">
    <source>
        <dbReference type="EMBL" id="UGS27297.1"/>
    </source>
</evidence>
<protein>
    <submittedName>
        <fullName evidence="2">ABC transporter permease</fullName>
    </submittedName>
</protein>
<feature type="transmembrane region" description="Helical" evidence="1">
    <location>
        <begin position="16"/>
        <end position="38"/>
    </location>
</feature>
<dbReference type="Proteomes" id="UP001199642">
    <property type="component" value="Chromosome"/>
</dbReference>
<evidence type="ECO:0000313" key="3">
    <source>
        <dbReference type="Proteomes" id="UP001199642"/>
    </source>
</evidence>
<feature type="transmembrane region" description="Helical" evidence="1">
    <location>
        <begin position="237"/>
        <end position="259"/>
    </location>
</feature>
<dbReference type="EMBL" id="CP082781">
    <property type="protein sequence ID" value="UGS27297.1"/>
    <property type="molecule type" value="Genomic_DNA"/>
</dbReference>
<reference evidence="2 3" key="1">
    <citation type="submission" date="2023-01" db="EMBL/GenBank/DDBJ databases">
        <title>Characterization of estradiol degrading bacteria Microbacterium sp. MZT7 and reveal degrading genes through genome analysis.</title>
        <authorList>
            <person name="Hao P."/>
            <person name="Gao Y."/>
        </authorList>
    </citation>
    <scope>NUCLEOTIDE SEQUENCE [LARGE SCALE GENOMIC DNA]</scope>
    <source>
        <strain evidence="2 3">MZT7</strain>
    </source>
</reference>
<proteinExistence type="predicted"/>
<feature type="transmembrane region" description="Helical" evidence="1">
    <location>
        <begin position="182"/>
        <end position="204"/>
    </location>
</feature>
<keyword evidence="3" id="KW-1185">Reference proteome</keyword>
<keyword evidence="1" id="KW-0812">Transmembrane</keyword>
<name>A0ABY3RU15_9MICO</name>
<accession>A0ABY3RU15</accession>
<gene>
    <name evidence="2" type="ORF">K8F61_03565</name>
</gene>
<keyword evidence="1" id="KW-1133">Transmembrane helix</keyword>
<feature type="transmembrane region" description="Helical" evidence="1">
    <location>
        <begin position="101"/>
        <end position="128"/>
    </location>
</feature>
<organism evidence="2 3">
    <name type="scientific">Microbacterium resistens</name>
    <dbReference type="NCBI Taxonomy" id="156977"/>
    <lineage>
        <taxon>Bacteria</taxon>
        <taxon>Bacillati</taxon>
        <taxon>Actinomycetota</taxon>
        <taxon>Actinomycetes</taxon>
        <taxon>Micrococcales</taxon>
        <taxon>Microbacteriaceae</taxon>
        <taxon>Microbacterium</taxon>
    </lineage>
</organism>